<dbReference type="Proteomes" id="UP001500427">
    <property type="component" value="Unassembled WGS sequence"/>
</dbReference>
<protein>
    <recommendedName>
        <fullName evidence="3">TIR domain-containing protein</fullName>
    </recommendedName>
</protein>
<keyword evidence="2" id="KW-1133">Transmembrane helix</keyword>
<evidence type="ECO:0000256" key="1">
    <source>
        <dbReference type="SAM" id="MobiDB-lite"/>
    </source>
</evidence>
<feature type="transmembrane region" description="Helical" evidence="2">
    <location>
        <begin position="268"/>
        <end position="290"/>
    </location>
</feature>
<comment type="caution">
    <text evidence="4">The sequence shown here is derived from an EMBL/GenBank/DDBJ whole genome shotgun (WGS) entry which is preliminary data.</text>
</comment>
<keyword evidence="2" id="KW-0812">Transmembrane</keyword>
<dbReference type="SUPFAM" id="SSF52200">
    <property type="entry name" value="Toll/Interleukin receptor TIR domain"/>
    <property type="match status" value="1"/>
</dbReference>
<dbReference type="RefSeq" id="WP_345505815.1">
    <property type="nucleotide sequence ID" value="NZ_BAABIW010000006.1"/>
</dbReference>
<proteinExistence type="predicted"/>
<name>A0ABP9J3Z0_9MICO</name>
<dbReference type="PROSITE" id="PS50104">
    <property type="entry name" value="TIR"/>
    <property type="match status" value="1"/>
</dbReference>
<evidence type="ECO:0000313" key="4">
    <source>
        <dbReference type="EMBL" id="GAA5018076.1"/>
    </source>
</evidence>
<dbReference type="EMBL" id="BAABIW010000006">
    <property type="protein sequence ID" value="GAA5018076.1"/>
    <property type="molecule type" value="Genomic_DNA"/>
</dbReference>
<sequence length="443" mass="46439">MGRTIFLSYSRIDKALVPPLLKGLDRLRHEVWLDEQLEGGQTWWDEVLNQLRGCDVALLCVSEAMLDSDACKAELRYAQALGKPVLPVALEPLNADLLPANLGRLQIVDYTPTNPQAPFDLMAALENLPSAPPLPDPLPEPPPVPISYLSSLGELVREPSLTIEQQYAVIQKLRAGLYRPRDREGVIGLMQGMREREDLYVSASRALDEAFEEAARTAPQPAPAAPAPTAAPAAATTPTASPAAPTPSYFSGPTPPAQPPRPKSRRKLLLVGLAVALLLAVGAGMVAAYGNRDQGGGTDNPGGTTAGAVGDACLVGSWRSSALALAGDSGESASGGSGLSLEISTDGEATYDFGSMEPVTVTVGGSESRVEFTGQLRTTVRAPSPGAATEKIVSNTASFQAFVDGQAQGSPSPVDQGFLQRYSCSDTTLTSSSGSDALTFERQ</sequence>
<dbReference type="SMART" id="SM00255">
    <property type="entry name" value="TIR"/>
    <property type="match status" value="1"/>
</dbReference>
<accession>A0ABP9J3Z0</accession>
<keyword evidence="2" id="KW-0472">Membrane</keyword>
<evidence type="ECO:0000259" key="3">
    <source>
        <dbReference type="PROSITE" id="PS50104"/>
    </source>
</evidence>
<feature type="domain" description="TIR" evidence="3">
    <location>
        <begin position="1"/>
        <end position="125"/>
    </location>
</feature>
<dbReference type="Pfam" id="PF13676">
    <property type="entry name" value="TIR_2"/>
    <property type="match status" value="1"/>
</dbReference>
<dbReference type="InterPro" id="IPR000157">
    <property type="entry name" value="TIR_dom"/>
</dbReference>
<gene>
    <name evidence="4" type="ORF">GCM10023258_04660</name>
</gene>
<reference evidence="5" key="1">
    <citation type="journal article" date="2019" name="Int. J. Syst. Evol. Microbiol.">
        <title>The Global Catalogue of Microorganisms (GCM) 10K type strain sequencing project: providing services to taxonomists for standard genome sequencing and annotation.</title>
        <authorList>
            <consortium name="The Broad Institute Genomics Platform"/>
            <consortium name="The Broad Institute Genome Sequencing Center for Infectious Disease"/>
            <person name="Wu L."/>
            <person name="Ma J."/>
        </authorList>
    </citation>
    <scope>NUCLEOTIDE SEQUENCE [LARGE SCALE GENOMIC DNA]</scope>
    <source>
        <strain evidence="5">JCM 17687</strain>
    </source>
</reference>
<feature type="region of interest" description="Disordered" evidence="1">
    <location>
        <begin position="212"/>
        <end position="264"/>
    </location>
</feature>
<evidence type="ECO:0000256" key="2">
    <source>
        <dbReference type="SAM" id="Phobius"/>
    </source>
</evidence>
<dbReference type="Gene3D" id="3.40.50.10140">
    <property type="entry name" value="Toll/interleukin-1 receptor homology (TIR) domain"/>
    <property type="match status" value="1"/>
</dbReference>
<feature type="compositionally biased region" description="Low complexity" evidence="1">
    <location>
        <begin position="227"/>
        <end position="247"/>
    </location>
</feature>
<organism evidence="4 5">
    <name type="scientific">Terrabacter aeriphilus</name>
    <dbReference type="NCBI Taxonomy" id="515662"/>
    <lineage>
        <taxon>Bacteria</taxon>
        <taxon>Bacillati</taxon>
        <taxon>Actinomycetota</taxon>
        <taxon>Actinomycetes</taxon>
        <taxon>Micrococcales</taxon>
        <taxon>Intrasporangiaceae</taxon>
        <taxon>Terrabacter</taxon>
    </lineage>
</organism>
<dbReference type="InterPro" id="IPR035897">
    <property type="entry name" value="Toll_tir_struct_dom_sf"/>
</dbReference>
<keyword evidence="5" id="KW-1185">Reference proteome</keyword>
<evidence type="ECO:0000313" key="5">
    <source>
        <dbReference type="Proteomes" id="UP001500427"/>
    </source>
</evidence>